<protein>
    <submittedName>
        <fullName evidence="1">Uncharacterized protein</fullName>
    </submittedName>
</protein>
<keyword evidence="2" id="KW-1185">Reference proteome</keyword>
<name>A0AC60QAV7_IXOPE</name>
<dbReference type="EMBL" id="JABSTQ010009265">
    <property type="protein sequence ID" value="KAG0431039.1"/>
    <property type="molecule type" value="Genomic_DNA"/>
</dbReference>
<gene>
    <name evidence="1" type="ORF">HPB47_022158</name>
</gene>
<accession>A0AC60QAV7</accession>
<proteinExistence type="predicted"/>
<evidence type="ECO:0000313" key="1">
    <source>
        <dbReference type="EMBL" id="KAG0431039.1"/>
    </source>
</evidence>
<evidence type="ECO:0000313" key="2">
    <source>
        <dbReference type="Proteomes" id="UP000805193"/>
    </source>
</evidence>
<reference evidence="1 2" key="1">
    <citation type="journal article" date="2020" name="Cell">
        <title>Large-Scale Comparative Analyses of Tick Genomes Elucidate Their Genetic Diversity and Vector Capacities.</title>
        <authorList>
            <consortium name="Tick Genome and Microbiome Consortium (TIGMIC)"/>
            <person name="Jia N."/>
            <person name="Wang J."/>
            <person name="Shi W."/>
            <person name="Du L."/>
            <person name="Sun Y."/>
            <person name="Zhan W."/>
            <person name="Jiang J.F."/>
            <person name="Wang Q."/>
            <person name="Zhang B."/>
            <person name="Ji P."/>
            <person name="Bell-Sakyi L."/>
            <person name="Cui X.M."/>
            <person name="Yuan T.T."/>
            <person name="Jiang B.G."/>
            <person name="Yang W.F."/>
            <person name="Lam T.T."/>
            <person name="Chang Q.C."/>
            <person name="Ding S.J."/>
            <person name="Wang X.J."/>
            <person name="Zhu J.G."/>
            <person name="Ruan X.D."/>
            <person name="Zhao L."/>
            <person name="Wei J.T."/>
            <person name="Ye R.Z."/>
            <person name="Que T.C."/>
            <person name="Du C.H."/>
            <person name="Zhou Y.H."/>
            <person name="Cheng J.X."/>
            <person name="Dai P.F."/>
            <person name="Guo W.B."/>
            <person name="Han X.H."/>
            <person name="Huang E.J."/>
            <person name="Li L.F."/>
            <person name="Wei W."/>
            <person name="Gao Y.C."/>
            <person name="Liu J.Z."/>
            <person name="Shao H.Z."/>
            <person name="Wang X."/>
            <person name="Wang C.C."/>
            <person name="Yang T.C."/>
            <person name="Huo Q.B."/>
            <person name="Li W."/>
            <person name="Chen H.Y."/>
            <person name="Chen S.E."/>
            <person name="Zhou L.G."/>
            <person name="Ni X.B."/>
            <person name="Tian J.H."/>
            <person name="Sheng Y."/>
            <person name="Liu T."/>
            <person name="Pan Y.S."/>
            <person name="Xia L.Y."/>
            <person name="Li J."/>
            <person name="Zhao F."/>
            <person name="Cao W.C."/>
        </authorList>
    </citation>
    <scope>NUCLEOTIDE SEQUENCE [LARGE SCALE GENOMIC DNA]</scope>
    <source>
        <strain evidence="1">Iper-2018</strain>
    </source>
</reference>
<comment type="caution">
    <text evidence="1">The sequence shown here is derived from an EMBL/GenBank/DDBJ whole genome shotgun (WGS) entry which is preliminary data.</text>
</comment>
<sequence>MKPCLVLLLVGIALSSTLAANVHGDQGHAEAHRVVRRGILEKISSAARSLRDEASSFFERSWAGLKGALTEFLNWMRGISPPKDDHANRPPPVLPPADLPEGPHQYYPGWEPTNVGDSKDPPTVHPSRYSPSATSSANAGDSHSTPETTRQQATTSTDASEVISHRGSPNTEDTSSATQTPSLATSTSPEATKTVGPGEASTESRVESTTERVVSTSGEVVVTAGATSTSTETVSKSTAAEDRGSTAKVDSSTPAILATRDPKLPDEVDESENDIDLPPPRPPAQPKRTNGGGYVISDAR</sequence>
<organism evidence="1 2">
    <name type="scientific">Ixodes persulcatus</name>
    <name type="common">Taiga tick</name>
    <dbReference type="NCBI Taxonomy" id="34615"/>
    <lineage>
        <taxon>Eukaryota</taxon>
        <taxon>Metazoa</taxon>
        <taxon>Ecdysozoa</taxon>
        <taxon>Arthropoda</taxon>
        <taxon>Chelicerata</taxon>
        <taxon>Arachnida</taxon>
        <taxon>Acari</taxon>
        <taxon>Parasitiformes</taxon>
        <taxon>Ixodida</taxon>
        <taxon>Ixodoidea</taxon>
        <taxon>Ixodidae</taxon>
        <taxon>Ixodinae</taxon>
        <taxon>Ixodes</taxon>
    </lineage>
</organism>
<dbReference type="Proteomes" id="UP000805193">
    <property type="component" value="Unassembled WGS sequence"/>
</dbReference>